<dbReference type="PANTHER" id="PTHR10039:SF5">
    <property type="entry name" value="NACHT DOMAIN-CONTAINING PROTEIN"/>
    <property type="match status" value="1"/>
</dbReference>
<keyword evidence="1" id="KW-0677">Repeat</keyword>
<sequence length="332" mass="38271">LREGVHVSSLDGGIQTQLGELLGLSGKTYDSVRKHRILRSLSFETMHRRIDQVHSAHAGTFDWILREGSFVDWLSHGRGVFHIAGKPGSGKSTLMRFLCYDPRTEERLEQWAAGSRVVRANYFFWRHGESDLQRNLEGLFRGLLHDSLSQCPDLIPDVLPELWEASKSSATPWLTDSSLKLQKDQIRDAFYKMINNRDLYCDHSFCFFIDGLDEYKETTREDYGDLVKLLFEWVDLAPQDVKLCVSSRELNIFETGRFNLDPKLKLRLHQLTKEDIETLVRDRLAELFPSTEEKEKSLDLSPLKRAVIERADGVFLWVALVLKSLREGWADG</sequence>
<dbReference type="InParanoid" id="C7ZE01"/>
<dbReference type="OrthoDB" id="443402at2759"/>
<evidence type="ECO:0000256" key="1">
    <source>
        <dbReference type="ARBA" id="ARBA00022737"/>
    </source>
</evidence>
<proteinExistence type="predicted"/>
<dbReference type="PANTHER" id="PTHR10039">
    <property type="entry name" value="AMELOGENIN"/>
    <property type="match status" value="1"/>
</dbReference>
<keyword evidence="4" id="KW-1185">Reference proteome</keyword>
<dbReference type="EMBL" id="GG698920">
    <property type="protein sequence ID" value="EEU37936.1"/>
    <property type="molecule type" value="Genomic_DNA"/>
</dbReference>
<evidence type="ECO:0000259" key="2">
    <source>
        <dbReference type="Pfam" id="PF24883"/>
    </source>
</evidence>
<dbReference type="InterPro" id="IPR027417">
    <property type="entry name" value="P-loop_NTPase"/>
</dbReference>
<dbReference type="KEGG" id="nhe:NECHADRAFT_54673"/>
<feature type="non-terminal residue" evidence="3">
    <location>
        <position position="1"/>
    </location>
</feature>
<dbReference type="SUPFAM" id="SSF52540">
    <property type="entry name" value="P-loop containing nucleoside triphosphate hydrolases"/>
    <property type="match status" value="1"/>
</dbReference>
<feature type="domain" description="Nephrocystin 3-like N-terminal" evidence="2">
    <location>
        <begin position="59"/>
        <end position="248"/>
    </location>
</feature>
<dbReference type="GeneID" id="9669750"/>
<dbReference type="VEuPathDB" id="FungiDB:NECHADRAFT_54673"/>
<evidence type="ECO:0000313" key="4">
    <source>
        <dbReference type="Proteomes" id="UP000005206"/>
    </source>
</evidence>
<gene>
    <name evidence="3" type="ORF">NECHADRAFT_54673</name>
</gene>
<name>C7ZE01_FUSV7</name>
<evidence type="ECO:0000313" key="3">
    <source>
        <dbReference type="EMBL" id="EEU37936.1"/>
    </source>
</evidence>
<dbReference type="Pfam" id="PF24883">
    <property type="entry name" value="NPHP3_N"/>
    <property type="match status" value="1"/>
</dbReference>
<dbReference type="Proteomes" id="UP000005206">
    <property type="component" value="Chromosome 13"/>
</dbReference>
<dbReference type="RefSeq" id="XP_003043649.1">
    <property type="nucleotide sequence ID" value="XM_003043603.1"/>
</dbReference>
<accession>C7ZE01</accession>
<dbReference type="OMA" id="NNREDIH"/>
<organism evidence="3 4">
    <name type="scientific">Fusarium vanettenii (strain ATCC MYA-4622 / CBS 123669 / FGSC 9596 / NRRL 45880 / 77-13-4)</name>
    <name type="common">Fusarium solani subsp. pisi</name>
    <dbReference type="NCBI Taxonomy" id="660122"/>
    <lineage>
        <taxon>Eukaryota</taxon>
        <taxon>Fungi</taxon>
        <taxon>Dikarya</taxon>
        <taxon>Ascomycota</taxon>
        <taxon>Pezizomycotina</taxon>
        <taxon>Sordariomycetes</taxon>
        <taxon>Hypocreomycetidae</taxon>
        <taxon>Hypocreales</taxon>
        <taxon>Nectriaceae</taxon>
        <taxon>Fusarium</taxon>
        <taxon>Fusarium solani species complex</taxon>
        <taxon>Fusarium vanettenii</taxon>
    </lineage>
</organism>
<dbReference type="AlphaFoldDB" id="C7ZE01"/>
<dbReference type="Gene3D" id="3.40.50.300">
    <property type="entry name" value="P-loop containing nucleotide triphosphate hydrolases"/>
    <property type="match status" value="1"/>
</dbReference>
<dbReference type="InterPro" id="IPR056884">
    <property type="entry name" value="NPHP3-like_N"/>
</dbReference>
<dbReference type="HOGENOM" id="CLU_002341_7_2_1"/>
<protein>
    <recommendedName>
        <fullName evidence="2">Nephrocystin 3-like N-terminal domain-containing protein</fullName>
    </recommendedName>
</protein>
<reference evidence="3 4" key="1">
    <citation type="journal article" date="2009" name="PLoS Genet.">
        <title>The genome of Nectria haematococca: contribution of supernumerary chromosomes to gene expansion.</title>
        <authorList>
            <person name="Coleman J.J."/>
            <person name="Rounsley S.D."/>
            <person name="Rodriguez-Carres M."/>
            <person name="Kuo A."/>
            <person name="Wasmann C.C."/>
            <person name="Grimwood J."/>
            <person name="Schmutz J."/>
            <person name="Taga M."/>
            <person name="White G.J."/>
            <person name="Zhou S."/>
            <person name="Schwartz D.C."/>
            <person name="Freitag M."/>
            <person name="Ma L.J."/>
            <person name="Danchin E.G."/>
            <person name="Henrissat B."/>
            <person name="Coutinho P.M."/>
            <person name="Nelson D.R."/>
            <person name="Straney D."/>
            <person name="Napoli C.A."/>
            <person name="Barker B.M."/>
            <person name="Gribskov M."/>
            <person name="Rep M."/>
            <person name="Kroken S."/>
            <person name="Molnar I."/>
            <person name="Rensing C."/>
            <person name="Kennell J.C."/>
            <person name="Zamora J."/>
            <person name="Farman M.L."/>
            <person name="Selker E.U."/>
            <person name="Salamov A."/>
            <person name="Shapiro H."/>
            <person name="Pangilinan J."/>
            <person name="Lindquist E."/>
            <person name="Lamers C."/>
            <person name="Grigoriev I.V."/>
            <person name="Geiser D.M."/>
            <person name="Covert S.F."/>
            <person name="Temporini E."/>
            <person name="Vanetten H.D."/>
        </authorList>
    </citation>
    <scope>NUCLEOTIDE SEQUENCE [LARGE SCALE GENOMIC DNA]</scope>
    <source>
        <strain evidence="4">ATCC MYA-4622 / CBS 123669 / FGSC 9596 / NRRL 45880 / 77-13-4</strain>
    </source>
</reference>
<feature type="non-terminal residue" evidence="3">
    <location>
        <position position="332"/>
    </location>
</feature>